<dbReference type="Pfam" id="PF03009">
    <property type="entry name" value="GDPD"/>
    <property type="match status" value="1"/>
</dbReference>
<keyword evidence="4" id="KW-1185">Reference proteome</keyword>
<protein>
    <submittedName>
        <fullName evidence="3">Glycerophosphodiester phosphodiesterase</fullName>
    </submittedName>
</protein>
<dbReference type="Proteomes" id="UP001612928">
    <property type="component" value="Unassembled WGS sequence"/>
</dbReference>
<reference evidence="3 4" key="1">
    <citation type="submission" date="2024-10" db="EMBL/GenBank/DDBJ databases">
        <title>The Natural Products Discovery Center: Release of the First 8490 Sequenced Strains for Exploring Actinobacteria Biosynthetic Diversity.</title>
        <authorList>
            <person name="Kalkreuter E."/>
            <person name="Kautsar S.A."/>
            <person name="Yang D."/>
            <person name="Bader C.D."/>
            <person name="Teijaro C.N."/>
            <person name="Fluegel L."/>
            <person name="Davis C.M."/>
            <person name="Simpson J.R."/>
            <person name="Lauterbach L."/>
            <person name="Steele A.D."/>
            <person name="Gui C."/>
            <person name="Meng S."/>
            <person name="Li G."/>
            <person name="Viehrig K."/>
            <person name="Ye F."/>
            <person name="Su P."/>
            <person name="Kiefer A.F."/>
            <person name="Nichols A."/>
            <person name="Cepeda A.J."/>
            <person name="Yan W."/>
            <person name="Fan B."/>
            <person name="Jiang Y."/>
            <person name="Adhikari A."/>
            <person name="Zheng C.-J."/>
            <person name="Schuster L."/>
            <person name="Cowan T.M."/>
            <person name="Smanski M.J."/>
            <person name="Chevrette M.G."/>
            <person name="De Carvalho L.P.S."/>
            <person name="Shen B."/>
        </authorList>
    </citation>
    <scope>NUCLEOTIDE SEQUENCE [LARGE SCALE GENOMIC DNA]</scope>
    <source>
        <strain evidence="3 4">NPDC049503</strain>
    </source>
</reference>
<organism evidence="3 4">
    <name type="scientific">Nonomuraea indica</name>
    <dbReference type="NCBI Taxonomy" id="1581193"/>
    <lineage>
        <taxon>Bacteria</taxon>
        <taxon>Bacillati</taxon>
        <taxon>Actinomycetota</taxon>
        <taxon>Actinomycetes</taxon>
        <taxon>Streptosporangiales</taxon>
        <taxon>Streptosporangiaceae</taxon>
        <taxon>Nonomuraea</taxon>
    </lineage>
</organism>
<dbReference type="EMBL" id="JBITMB010000015">
    <property type="protein sequence ID" value="MFI7445590.1"/>
    <property type="molecule type" value="Genomic_DNA"/>
</dbReference>
<sequence>MARTPSRIAFTFAVAVAAGAGPCVPTAAAGKAGKVSCPLVFGHGGYPTGPDATAKDQVRQANNPSAVDDMKSWGADGVEADVQLTRDGTKAVMWHNVTTNGLDGAKAKITELWWAKGPSRLGARRITRGPYKGERVHTLRAWLAHVESTGLIALLEIKPQTKGVLASTAHGAQAWKDISGPIRERQGRQRILVYSTDPWIQGELARRHPTLLKGSAARWADSAAWDEPAPRWTANASRWESVLAQSPPSVMTNYTRDYRRWLNGKCT</sequence>
<evidence type="ECO:0000259" key="2">
    <source>
        <dbReference type="PROSITE" id="PS51704"/>
    </source>
</evidence>
<dbReference type="InterPro" id="IPR030395">
    <property type="entry name" value="GP_PDE_dom"/>
</dbReference>
<comment type="caution">
    <text evidence="3">The sequence shown here is derived from an EMBL/GenBank/DDBJ whole genome shotgun (WGS) entry which is preliminary data.</text>
</comment>
<proteinExistence type="predicted"/>
<evidence type="ECO:0000313" key="3">
    <source>
        <dbReference type="EMBL" id="MFI7445590.1"/>
    </source>
</evidence>
<gene>
    <name evidence="3" type="ORF">ACIBP5_36960</name>
</gene>
<keyword evidence="1" id="KW-0732">Signal</keyword>
<evidence type="ECO:0000313" key="4">
    <source>
        <dbReference type="Proteomes" id="UP001612928"/>
    </source>
</evidence>
<dbReference type="PROSITE" id="PS51704">
    <property type="entry name" value="GP_PDE"/>
    <property type="match status" value="1"/>
</dbReference>
<dbReference type="PANTHER" id="PTHR46211:SF14">
    <property type="entry name" value="GLYCEROPHOSPHODIESTER PHOSPHODIESTERASE"/>
    <property type="match status" value="1"/>
</dbReference>
<dbReference type="SUPFAM" id="SSF51695">
    <property type="entry name" value="PLC-like phosphodiesterases"/>
    <property type="match status" value="1"/>
</dbReference>
<dbReference type="InterPro" id="IPR017946">
    <property type="entry name" value="PLC-like_Pdiesterase_TIM-brl"/>
</dbReference>
<feature type="domain" description="GP-PDE" evidence="2">
    <location>
        <begin position="38"/>
        <end position="267"/>
    </location>
</feature>
<evidence type="ECO:0000256" key="1">
    <source>
        <dbReference type="SAM" id="SignalP"/>
    </source>
</evidence>
<accession>A0ABW8AFR3</accession>
<dbReference type="PANTHER" id="PTHR46211">
    <property type="entry name" value="GLYCEROPHOSPHORYL DIESTER PHOSPHODIESTERASE"/>
    <property type="match status" value="1"/>
</dbReference>
<dbReference type="RefSeq" id="WP_397026061.1">
    <property type="nucleotide sequence ID" value="NZ_JBITMB010000015.1"/>
</dbReference>
<feature type="signal peptide" evidence="1">
    <location>
        <begin position="1"/>
        <end position="20"/>
    </location>
</feature>
<dbReference type="Gene3D" id="3.20.20.190">
    <property type="entry name" value="Phosphatidylinositol (PI) phosphodiesterase"/>
    <property type="match status" value="1"/>
</dbReference>
<feature type="chain" id="PRO_5047228384" evidence="1">
    <location>
        <begin position="21"/>
        <end position="267"/>
    </location>
</feature>
<name>A0ABW8AFR3_9ACTN</name>